<dbReference type="CDD" id="cd14798">
    <property type="entry name" value="RX-CC_like"/>
    <property type="match status" value="1"/>
</dbReference>
<keyword evidence="2" id="KW-0547">Nucleotide-binding</keyword>
<feature type="domain" description="Disease resistance R13L4/SHOC-2-like LRR" evidence="5">
    <location>
        <begin position="276"/>
        <end position="565"/>
    </location>
</feature>
<dbReference type="InterPro" id="IPR032675">
    <property type="entry name" value="LRR_dom_sf"/>
</dbReference>
<evidence type="ECO:0000313" key="6">
    <source>
        <dbReference type="EMBL" id="OMP06138.1"/>
    </source>
</evidence>
<dbReference type="InterPro" id="IPR041118">
    <property type="entry name" value="Rx_N"/>
</dbReference>
<keyword evidence="3" id="KW-0611">Plant defense</keyword>
<dbReference type="AlphaFoldDB" id="A0A1R3KGJ4"/>
<evidence type="ECO:0000313" key="7">
    <source>
        <dbReference type="Proteomes" id="UP000187203"/>
    </source>
</evidence>
<dbReference type="Pfam" id="PF23598">
    <property type="entry name" value="LRR_14"/>
    <property type="match status" value="1"/>
</dbReference>
<dbReference type="Gene3D" id="1.20.5.4130">
    <property type="match status" value="1"/>
</dbReference>
<accession>A0A1R3KGJ4</accession>
<dbReference type="InterPro" id="IPR055414">
    <property type="entry name" value="LRR_R13L4/SHOC2-like"/>
</dbReference>
<evidence type="ECO:0000259" key="5">
    <source>
        <dbReference type="Pfam" id="PF23598"/>
    </source>
</evidence>
<evidence type="ECO:0000256" key="2">
    <source>
        <dbReference type="ARBA" id="ARBA00022741"/>
    </source>
</evidence>
<dbReference type="GO" id="GO:0006952">
    <property type="term" value="P:defense response"/>
    <property type="evidence" value="ECO:0007669"/>
    <property type="project" value="UniProtKB-KW"/>
</dbReference>
<evidence type="ECO:0000256" key="3">
    <source>
        <dbReference type="ARBA" id="ARBA00022821"/>
    </source>
</evidence>
<keyword evidence="7" id="KW-1185">Reference proteome</keyword>
<name>A0A1R3KGJ4_9ROSI</name>
<keyword evidence="1" id="KW-0677">Repeat</keyword>
<proteinExistence type="predicted"/>
<organism evidence="6 7">
    <name type="scientific">Corchorus olitorius</name>
    <dbReference type="NCBI Taxonomy" id="93759"/>
    <lineage>
        <taxon>Eukaryota</taxon>
        <taxon>Viridiplantae</taxon>
        <taxon>Streptophyta</taxon>
        <taxon>Embryophyta</taxon>
        <taxon>Tracheophyta</taxon>
        <taxon>Spermatophyta</taxon>
        <taxon>Magnoliopsida</taxon>
        <taxon>eudicotyledons</taxon>
        <taxon>Gunneridae</taxon>
        <taxon>Pentapetalae</taxon>
        <taxon>rosids</taxon>
        <taxon>malvids</taxon>
        <taxon>Malvales</taxon>
        <taxon>Malvaceae</taxon>
        <taxon>Grewioideae</taxon>
        <taxon>Apeibeae</taxon>
        <taxon>Corchorus</taxon>
    </lineage>
</organism>
<sequence length="572" mass="64425">MAEAVVSAVLHQLLTIVDREVGQEVRLVVGVEQQVQKMKSTFRSIQAVLVDAENRQYLKKDGEAVKVWLDKLKHISYDIDHVLDEWNTAILKSQIERDHSFLPSKVCSCIPSHYSCFGKLALPLRHDIAQRIEELNKKLEVISREKDDFSFAVGLNSSTVGLNSSTERPKTTSLIDESHVYGREHDKDALVDRLLLSDNNNEGGSDGAEVQRRVESSHGNVRHLTLTPNVEQHLPIIDGIKGVENLRSFLFPAFIHTSDNLQILTESLPKLFLQLSNLRMLVFYTNVAGLEFLKEIGKLIHLRYLSLEGNLGLIELPEALCDLYNLQTLNIRSCLYLRKLPLKIEKLINLRHLQNEHTRNITFMPKGMGKLTSLQTLEEFVVKKGGGTNQNERPCSLEDLGKLIHLRGHLRIKRLGDYVGEEASAARTREALLSTKAGLHSLGLDFRGEIKEGRKRKEEEALLLQALHPPPHLQISRIESCPASAFPNWITLLTSLKWVTLYRCYNWESLPPMGNLPSLESLTIGGMYKVRKVGEELLGVVVGRASPSSVNQNIAFPNLKKLEFGGMDAWEG</sequence>
<feature type="domain" description="Disease resistance N-terminal" evidence="4">
    <location>
        <begin position="5"/>
        <end position="97"/>
    </location>
</feature>
<evidence type="ECO:0000259" key="4">
    <source>
        <dbReference type="Pfam" id="PF18052"/>
    </source>
</evidence>
<dbReference type="SUPFAM" id="SSF52058">
    <property type="entry name" value="L domain-like"/>
    <property type="match status" value="1"/>
</dbReference>
<dbReference type="PANTHER" id="PTHR47186:SF30">
    <property type="entry name" value="EF-HAND DOMAIN-CONTAINING PROTEIN"/>
    <property type="match status" value="1"/>
</dbReference>
<dbReference type="STRING" id="93759.A0A1R3KGJ4"/>
<comment type="caution">
    <text evidence="6">The sequence shown here is derived from an EMBL/GenBank/DDBJ whole genome shotgun (WGS) entry which is preliminary data.</text>
</comment>
<dbReference type="Gene3D" id="3.80.10.10">
    <property type="entry name" value="Ribonuclease Inhibitor"/>
    <property type="match status" value="1"/>
</dbReference>
<reference evidence="7" key="1">
    <citation type="submission" date="2013-09" db="EMBL/GenBank/DDBJ databases">
        <title>Corchorus olitorius genome sequencing.</title>
        <authorList>
            <person name="Alam M."/>
            <person name="Haque M.S."/>
            <person name="Islam M.S."/>
            <person name="Emdad E.M."/>
            <person name="Islam M.M."/>
            <person name="Ahmed B."/>
            <person name="Halim A."/>
            <person name="Hossen Q.M.M."/>
            <person name="Hossain M.Z."/>
            <person name="Ahmed R."/>
            <person name="Khan M.M."/>
            <person name="Islam R."/>
            <person name="Rashid M.M."/>
            <person name="Khan S.A."/>
            <person name="Rahman M.S."/>
            <person name="Alam M."/>
            <person name="Yahiya A.S."/>
            <person name="Khan M.S."/>
            <person name="Azam M.S."/>
            <person name="Haque T."/>
            <person name="Lashkar M.Z.H."/>
            <person name="Akhand A.I."/>
            <person name="Morshed G."/>
            <person name="Roy S."/>
            <person name="Uddin K.S."/>
            <person name="Rabeya T."/>
            <person name="Hossain A.S."/>
            <person name="Chowdhury A."/>
            <person name="Snigdha A.R."/>
            <person name="Mortoza M.S."/>
            <person name="Matin S.A."/>
            <person name="Hoque S.M.E."/>
            <person name="Islam M.K."/>
            <person name="Roy D.K."/>
            <person name="Haider R."/>
            <person name="Moosa M.M."/>
            <person name="Elias S.M."/>
            <person name="Hasan A.M."/>
            <person name="Jahan S."/>
            <person name="Shafiuddin M."/>
            <person name="Mahmood N."/>
            <person name="Shommy N.S."/>
        </authorList>
    </citation>
    <scope>NUCLEOTIDE SEQUENCE [LARGE SCALE GENOMIC DNA]</scope>
    <source>
        <strain evidence="7">cv. O-4</strain>
    </source>
</reference>
<evidence type="ECO:0000256" key="1">
    <source>
        <dbReference type="ARBA" id="ARBA00022737"/>
    </source>
</evidence>
<dbReference type="Pfam" id="PF18052">
    <property type="entry name" value="Rx_N"/>
    <property type="match status" value="1"/>
</dbReference>
<protein>
    <submittedName>
        <fullName evidence="6">Disease resistance protein RGA4-like protein</fullName>
    </submittedName>
</protein>
<dbReference type="PANTHER" id="PTHR47186">
    <property type="entry name" value="LEUCINE-RICH REPEAT-CONTAINING PROTEIN 57"/>
    <property type="match status" value="1"/>
</dbReference>
<dbReference type="EMBL" id="AWUE01013715">
    <property type="protein sequence ID" value="OMP06138.1"/>
    <property type="molecule type" value="Genomic_DNA"/>
</dbReference>
<dbReference type="GO" id="GO:0000166">
    <property type="term" value="F:nucleotide binding"/>
    <property type="evidence" value="ECO:0007669"/>
    <property type="project" value="UniProtKB-KW"/>
</dbReference>
<gene>
    <name evidence="6" type="ORF">COLO4_08320</name>
</gene>
<dbReference type="OrthoDB" id="850773at2759"/>
<dbReference type="InterPro" id="IPR038005">
    <property type="entry name" value="RX-like_CC"/>
</dbReference>
<dbReference type="Proteomes" id="UP000187203">
    <property type="component" value="Unassembled WGS sequence"/>
</dbReference>